<dbReference type="InterPro" id="IPR001173">
    <property type="entry name" value="Glyco_trans_2-like"/>
</dbReference>
<dbReference type="SUPFAM" id="SSF53448">
    <property type="entry name" value="Nucleotide-diphospho-sugar transferases"/>
    <property type="match status" value="1"/>
</dbReference>
<evidence type="ECO:0000256" key="6">
    <source>
        <dbReference type="ARBA" id="ARBA00023136"/>
    </source>
</evidence>
<evidence type="ECO:0000256" key="7">
    <source>
        <dbReference type="SAM" id="Phobius"/>
    </source>
</evidence>
<dbReference type="InterPro" id="IPR050256">
    <property type="entry name" value="Glycosyltransferase_2"/>
</dbReference>
<evidence type="ECO:0000313" key="9">
    <source>
        <dbReference type="EMBL" id="RKI90185.1"/>
    </source>
</evidence>
<dbReference type="OrthoDB" id="9807778at2"/>
<dbReference type="EMBL" id="RAYQ01000016">
    <property type="protein sequence ID" value="RKI90185.1"/>
    <property type="molecule type" value="Genomic_DNA"/>
</dbReference>
<dbReference type="InterPro" id="IPR029044">
    <property type="entry name" value="Nucleotide-diphossugar_trans"/>
</dbReference>
<name>A0A3A9AUZ5_9FIRM</name>
<evidence type="ECO:0000256" key="2">
    <source>
        <dbReference type="ARBA" id="ARBA00022676"/>
    </source>
</evidence>
<dbReference type="Proteomes" id="UP000280696">
    <property type="component" value="Unassembled WGS sequence"/>
</dbReference>
<evidence type="ECO:0000259" key="8">
    <source>
        <dbReference type="Pfam" id="PF00535"/>
    </source>
</evidence>
<dbReference type="PANTHER" id="PTHR48090:SF1">
    <property type="entry name" value="PROPHAGE BACTOPRENOL GLUCOSYL TRANSFERASE HOMOLOG"/>
    <property type="match status" value="1"/>
</dbReference>
<keyword evidence="3 9" id="KW-0808">Transferase</keyword>
<dbReference type="CDD" id="cd04187">
    <property type="entry name" value="DPM1_like_bac"/>
    <property type="match status" value="1"/>
</dbReference>
<evidence type="ECO:0000256" key="3">
    <source>
        <dbReference type="ARBA" id="ARBA00022679"/>
    </source>
</evidence>
<evidence type="ECO:0000313" key="10">
    <source>
        <dbReference type="Proteomes" id="UP000280696"/>
    </source>
</evidence>
<dbReference type="Pfam" id="PF00535">
    <property type="entry name" value="Glycos_transf_2"/>
    <property type="match status" value="1"/>
</dbReference>
<evidence type="ECO:0000256" key="4">
    <source>
        <dbReference type="ARBA" id="ARBA00022692"/>
    </source>
</evidence>
<feature type="transmembrane region" description="Helical" evidence="7">
    <location>
        <begin position="237"/>
        <end position="258"/>
    </location>
</feature>
<keyword evidence="4 7" id="KW-0812">Transmembrane</keyword>
<keyword evidence="5 7" id="KW-1133">Transmembrane helix</keyword>
<feature type="domain" description="Glycosyltransferase 2-like" evidence="8">
    <location>
        <begin position="7"/>
        <end position="174"/>
    </location>
</feature>
<accession>A0A3A9AUZ5</accession>
<dbReference type="GO" id="GO:0016757">
    <property type="term" value="F:glycosyltransferase activity"/>
    <property type="evidence" value="ECO:0007669"/>
    <property type="project" value="UniProtKB-KW"/>
</dbReference>
<protein>
    <submittedName>
        <fullName evidence="9">Glycosyltransferase</fullName>
    </submittedName>
</protein>
<evidence type="ECO:0000256" key="5">
    <source>
        <dbReference type="ARBA" id="ARBA00022989"/>
    </source>
</evidence>
<sequence length="317" mass="35855">MENILYLVIPCFNEEEVLPETALRLENKMHDLTIEKKIDEKSRVIFVNDGSKDRTWEIIKELHLKNKLFGGINLSINRGHQNALLAGLMTVKEYADMVISMDADLQDDINAIDGMIDKYAEGTDIVYGVRSSRARDTIFKKATAEGFYKAMNMMGANTVFNHADYRLMSKRALEGLSRYGEVNLFLRGIVPMIGYSTDVVYYERGERFAGESKYPLGKMMSFAIEGITSLSTKPIRMITAIGFFIFIVSIGMLIYSLIRHFTGATIVGWTTLMVSVWAIGGLILLSLGVVGEYIGKIYLETKARPRYIIEQFLNEED</sequence>
<dbReference type="Gene3D" id="3.90.550.10">
    <property type="entry name" value="Spore Coat Polysaccharide Biosynthesis Protein SpsA, Chain A"/>
    <property type="match status" value="1"/>
</dbReference>
<dbReference type="AlphaFoldDB" id="A0A3A9AUZ5"/>
<organism evidence="9 10">
    <name type="scientific">Parablautia intestinalis</name>
    <dbReference type="NCBI Taxonomy" id="2320100"/>
    <lineage>
        <taxon>Bacteria</taxon>
        <taxon>Bacillati</taxon>
        <taxon>Bacillota</taxon>
        <taxon>Clostridia</taxon>
        <taxon>Lachnospirales</taxon>
        <taxon>Lachnospiraceae</taxon>
        <taxon>Parablautia</taxon>
    </lineage>
</organism>
<gene>
    <name evidence="9" type="ORF">D7V94_15090</name>
</gene>
<keyword evidence="2" id="KW-0328">Glycosyltransferase</keyword>
<dbReference type="PANTHER" id="PTHR48090">
    <property type="entry name" value="UNDECAPRENYL-PHOSPHATE 4-DEOXY-4-FORMAMIDO-L-ARABINOSE TRANSFERASE-RELATED"/>
    <property type="match status" value="1"/>
</dbReference>
<dbReference type="RefSeq" id="WP_120471163.1">
    <property type="nucleotide sequence ID" value="NZ_CATAJS010000024.1"/>
</dbReference>
<keyword evidence="6 7" id="KW-0472">Membrane</keyword>
<comment type="caution">
    <text evidence="9">The sequence shown here is derived from an EMBL/GenBank/DDBJ whole genome shotgun (WGS) entry which is preliminary data.</text>
</comment>
<dbReference type="GO" id="GO:0005886">
    <property type="term" value="C:plasma membrane"/>
    <property type="evidence" value="ECO:0007669"/>
    <property type="project" value="TreeGrafter"/>
</dbReference>
<feature type="transmembrane region" description="Helical" evidence="7">
    <location>
        <begin position="270"/>
        <end position="294"/>
    </location>
</feature>
<proteinExistence type="predicted"/>
<keyword evidence="10" id="KW-1185">Reference proteome</keyword>
<comment type="subcellular location">
    <subcellularLocation>
        <location evidence="1">Membrane</location>
        <topology evidence="1">Multi-pass membrane protein</topology>
    </subcellularLocation>
</comment>
<reference evidence="9 10" key="1">
    <citation type="submission" date="2018-09" db="EMBL/GenBank/DDBJ databases">
        <title>Murine metabolic-syndrome-specific gut microbial biobank.</title>
        <authorList>
            <person name="Liu C."/>
        </authorList>
    </citation>
    <scope>NUCLEOTIDE SEQUENCE [LARGE SCALE GENOMIC DNA]</scope>
    <source>
        <strain evidence="9 10">0.1xD8-82</strain>
    </source>
</reference>
<evidence type="ECO:0000256" key="1">
    <source>
        <dbReference type="ARBA" id="ARBA00004141"/>
    </source>
</evidence>